<dbReference type="Gene3D" id="3.90.470.20">
    <property type="entry name" value="4'-phosphopantetheinyl transferase domain"/>
    <property type="match status" value="1"/>
</dbReference>
<dbReference type="Proteomes" id="UP000653477">
    <property type="component" value="Unassembled WGS sequence"/>
</dbReference>
<dbReference type="Pfam" id="PF01648">
    <property type="entry name" value="ACPS"/>
    <property type="match status" value="1"/>
</dbReference>
<protein>
    <recommendedName>
        <fullName evidence="2">4'-phosphopantetheinyl transferase domain-containing protein</fullName>
    </recommendedName>
</protein>
<accession>A0ABQ2H9S6</accession>
<reference evidence="4" key="1">
    <citation type="journal article" date="2019" name="Int. J. Syst. Evol. Microbiol.">
        <title>The Global Catalogue of Microorganisms (GCM) 10K type strain sequencing project: providing services to taxonomists for standard genome sequencing and annotation.</title>
        <authorList>
            <consortium name="The Broad Institute Genomics Platform"/>
            <consortium name="The Broad Institute Genome Sequencing Center for Infectious Disease"/>
            <person name="Wu L."/>
            <person name="Ma J."/>
        </authorList>
    </citation>
    <scope>NUCLEOTIDE SEQUENCE [LARGE SCALE GENOMIC DNA]</scope>
    <source>
        <strain evidence="4">JCM 30531</strain>
    </source>
</reference>
<comment type="caution">
    <text evidence="3">The sequence shown here is derived from an EMBL/GenBank/DDBJ whole genome shotgun (WGS) entry which is preliminary data.</text>
</comment>
<gene>
    <name evidence="3" type="ORF">GCM10007088_15950</name>
</gene>
<proteinExistence type="predicted"/>
<evidence type="ECO:0000256" key="1">
    <source>
        <dbReference type="ARBA" id="ARBA00022679"/>
    </source>
</evidence>
<name>A0ABQ2H9S6_9PORP</name>
<keyword evidence="4" id="KW-1185">Reference proteome</keyword>
<dbReference type="EMBL" id="BMPU01000006">
    <property type="protein sequence ID" value="GGM57864.1"/>
    <property type="molecule type" value="Genomic_DNA"/>
</dbReference>
<evidence type="ECO:0000259" key="2">
    <source>
        <dbReference type="Pfam" id="PF01648"/>
    </source>
</evidence>
<keyword evidence="1" id="KW-0808">Transferase</keyword>
<sequence>MLRPGVDIETYRPQLRAVASRYLTESEWGLLEHSAPSLSELQLRTLLWSAKETAFKIFGPPDASLHSFTLERIDPASQELRLGYAREATSLTVHYTLRPDYLFTFGWQEA</sequence>
<dbReference type="InterPro" id="IPR037143">
    <property type="entry name" value="4-PPantetheinyl_Trfase_dom_sf"/>
</dbReference>
<feature type="domain" description="4'-phosphopantetheinyl transferase" evidence="2">
    <location>
        <begin position="5"/>
        <end position="94"/>
    </location>
</feature>
<dbReference type="SUPFAM" id="SSF56214">
    <property type="entry name" value="4'-phosphopantetheinyl transferase"/>
    <property type="match status" value="1"/>
</dbReference>
<dbReference type="InterPro" id="IPR008278">
    <property type="entry name" value="4-PPantetheinyl_Trfase_dom"/>
</dbReference>
<evidence type="ECO:0000313" key="4">
    <source>
        <dbReference type="Proteomes" id="UP000653477"/>
    </source>
</evidence>
<organism evidence="3 4">
    <name type="scientific">Porphyromonas pasteri</name>
    <dbReference type="NCBI Taxonomy" id="1583331"/>
    <lineage>
        <taxon>Bacteria</taxon>
        <taxon>Pseudomonadati</taxon>
        <taxon>Bacteroidota</taxon>
        <taxon>Bacteroidia</taxon>
        <taxon>Bacteroidales</taxon>
        <taxon>Porphyromonadaceae</taxon>
        <taxon>Porphyromonas</taxon>
    </lineage>
</organism>
<evidence type="ECO:0000313" key="3">
    <source>
        <dbReference type="EMBL" id="GGM57864.1"/>
    </source>
</evidence>